<dbReference type="GO" id="GO:0005524">
    <property type="term" value="F:ATP binding"/>
    <property type="evidence" value="ECO:0007669"/>
    <property type="project" value="UniProtKB-UniRule"/>
</dbReference>
<dbReference type="GO" id="GO:0004765">
    <property type="term" value="F:shikimate kinase activity"/>
    <property type="evidence" value="ECO:0007669"/>
    <property type="project" value="UniProtKB-UniRule"/>
</dbReference>
<gene>
    <name evidence="2" type="primary">aroL</name>
    <name evidence="1" type="synonym">aroK</name>
    <name evidence="2" type="ORF">NNJEOMEG_03539</name>
</gene>
<keyword evidence="1" id="KW-0460">Magnesium</keyword>
<accession>A0A6V8LYK5</accession>
<evidence type="ECO:0000313" key="2">
    <source>
        <dbReference type="EMBL" id="GFK95671.1"/>
    </source>
</evidence>
<feature type="binding site" evidence="1">
    <location>
        <position position="38"/>
    </location>
    <ligand>
        <name>substrate</name>
    </ligand>
</feature>
<keyword evidence="1" id="KW-0028">Amino-acid biosynthesis</keyword>
<reference evidence="2 3" key="1">
    <citation type="submission" date="2020-04" db="EMBL/GenBank/DDBJ databases">
        <authorList>
            <consortium name="Desulfovibrio sp. FSS-1 genome sequencing consortium"/>
            <person name="Shimoshige H."/>
            <person name="Kobayashi H."/>
            <person name="Maekawa T."/>
        </authorList>
    </citation>
    <scope>NUCLEOTIDE SEQUENCE [LARGE SCALE GENOMIC DNA]</scope>
    <source>
        <strain evidence="2 3">SIID29052-01</strain>
    </source>
</reference>
<dbReference type="SUPFAM" id="SSF52540">
    <property type="entry name" value="P-loop containing nucleoside triphosphate hydrolases"/>
    <property type="match status" value="1"/>
</dbReference>
<dbReference type="CDD" id="cd00464">
    <property type="entry name" value="SK"/>
    <property type="match status" value="1"/>
</dbReference>
<keyword evidence="1" id="KW-0479">Metal-binding</keyword>
<dbReference type="GO" id="GO:0000287">
    <property type="term" value="F:magnesium ion binding"/>
    <property type="evidence" value="ECO:0007669"/>
    <property type="project" value="UniProtKB-UniRule"/>
</dbReference>
<dbReference type="UniPathway" id="UPA00053">
    <property type="reaction ID" value="UER00088"/>
</dbReference>
<dbReference type="GO" id="GO:0009073">
    <property type="term" value="P:aromatic amino acid family biosynthetic process"/>
    <property type="evidence" value="ECO:0007669"/>
    <property type="project" value="UniProtKB-KW"/>
</dbReference>
<dbReference type="HAMAP" id="MF_00109">
    <property type="entry name" value="Shikimate_kinase"/>
    <property type="match status" value="1"/>
</dbReference>
<dbReference type="EC" id="2.7.1.71" evidence="1"/>
<dbReference type="PRINTS" id="PR01100">
    <property type="entry name" value="SHIKIMTKNASE"/>
</dbReference>
<comment type="caution">
    <text evidence="1">Lacks conserved residue(s) required for the propagation of feature annotation.</text>
</comment>
<evidence type="ECO:0000256" key="1">
    <source>
        <dbReference type="HAMAP-Rule" id="MF_00109"/>
    </source>
</evidence>
<feature type="binding site" evidence="1">
    <location>
        <position position="84"/>
    </location>
    <ligand>
        <name>substrate</name>
    </ligand>
</feature>
<feature type="binding site" evidence="1">
    <location>
        <position position="143"/>
    </location>
    <ligand>
        <name>substrate</name>
    </ligand>
</feature>
<dbReference type="PANTHER" id="PTHR21087">
    <property type="entry name" value="SHIKIMATE KINASE"/>
    <property type="match status" value="1"/>
</dbReference>
<dbReference type="Gene3D" id="3.40.50.300">
    <property type="entry name" value="P-loop containing nucleotide triphosphate hydrolases"/>
    <property type="match status" value="1"/>
</dbReference>
<feature type="binding site" evidence="1">
    <location>
        <position position="62"/>
    </location>
    <ligand>
        <name>substrate</name>
    </ligand>
</feature>
<dbReference type="PANTHER" id="PTHR21087:SF21">
    <property type="entry name" value="SHIKIMATE KINASE 2"/>
    <property type="match status" value="1"/>
</dbReference>
<feature type="binding site" evidence="1">
    <location>
        <position position="20"/>
    </location>
    <ligand>
        <name>Mg(2+)</name>
        <dbReference type="ChEBI" id="CHEBI:18420"/>
    </ligand>
</feature>
<dbReference type="RefSeq" id="WP_173086813.1">
    <property type="nucleotide sequence ID" value="NZ_BLTE01000020.1"/>
</dbReference>
<dbReference type="InterPro" id="IPR027417">
    <property type="entry name" value="P-loop_NTPase"/>
</dbReference>
<dbReference type="GO" id="GO:0008652">
    <property type="term" value="P:amino acid biosynthetic process"/>
    <property type="evidence" value="ECO:0007669"/>
    <property type="project" value="UniProtKB-KW"/>
</dbReference>
<dbReference type="Pfam" id="PF01202">
    <property type="entry name" value="SKI"/>
    <property type="match status" value="1"/>
</dbReference>
<organism evidence="2 3">
    <name type="scientific">Fundidesulfovibrio magnetotacticus</name>
    <dbReference type="NCBI Taxonomy" id="2730080"/>
    <lineage>
        <taxon>Bacteria</taxon>
        <taxon>Pseudomonadati</taxon>
        <taxon>Thermodesulfobacteriota</taxon>
        <taxon>Desulfovibrionia</taxon>
        <taxon>Desulfovibrionales</taxon>
        <taxon>Desulfovibrionaceae</taxon>
        <taxon>Fundidesulfovibrio</taxon>
    </lineage>
</organism>
<keyword evidence="1" id="KW-0963">Cytoplasm</keyword>
<comment type="caution">
    <text evidence="2">The sequence shown here is derived from an EMBL/GenBank/DDBJ whole genome shotgun (WGS) entry which is preliminary data.</text>
</comment>
<keyword evidence="1" id="KW-0057">Aromatic amino acid biosynthesis</keyword>
<protein>
    <recommendedName>
        <fullName evidence="1">Shikimate kinase</fullName>
        <shortName evidence="1">SK</shortName>
        <ecNumber evidence="1">2.7.1.71</ecNumber>
    </recommendedName>
</protein>
<keyword evidence="3" id="KW-1185">Reference proteome</keyword>
<comment type="similarity">
    <text evidence="1">Belongs to the shikimate kinase family.</text>
</comment>
<keyword evidence="1 2" id="KW-0418">Kinase</keyword>
<name>A0A6V8LYK5_9BACT</name>
<dbReference type="NCBIfam" id="NF002988">
    <property type="entry name" value="PRK03731.1"/>
    <property type="match status" value="1"/>
</dbReference>
<comment type="subunit">
    <text evidence="1">Monomer.</text>
</comment>
<comment type="pathway">
    <text evidence="1">Metabolic intermediate biosynthesis; chorismate biosynthesis; chorismate from D-erythrose 4-phosphate and phosphoenolpyruvate: step 5/7.</text>
</comment>
<dbReference type="InterPro" id="IPR031322">
    <property type="entry name" value="Shikimate/glucono_kinase"/>
</dbReference>
<dbReference type="InterPro" id="IPR000623">
    <property type="entry name" value="Shikimate_kinase/TSH1"/>
</dbReference>
<keyword evidence="1" id="KW-0547">Nucleotide-binding</keyword>
<feature type="binding site" evidence="1">
    <location>
        <begin position="16"/>
        <end position="21"/>
    </location>
    <ligand>
        <name>ATP</name>
        <dbReference type="ChEBI" id="CHEBI:30616"/>
    </ligand>
</feature>
<feature type="binding site" evidence="1">
    <location>
        <position position="124"/>
    </location>
    <ligand>
        <name>ATP</name>
        <dbReference type="ChEBI" id="CHEBI:30616"/>
    </ligand>
</feature>
<dbReference type="Proteomes" id="UP000494245">
    <property type="component" value="Unassembled WGS sequence"/>
</dbReference>
<evidence type="ECO:0000313" key="3">
    <source>
        <dbReference type="Proteomes" id="UP000494245"/>
    </source>
</evidence>
<dbReference type="AlphaFoldDB" id="A0A6V8LYK5"/>
<proteinExistence type="inferred from homology"/>
<comment type="catalytic activity">
    <reaction evidence="1">
        <text>shikimate + ATP = 3-phosphoshikimate + ADP + H(+)</text>
        <dbReference type="Rhea" id="RHEA:13121"/>
        <dbReference type="ChEBI" id="CHEBI:15378"/>
        <dbReference type="ChEBI" id="CHEBI:30616"/>
        <dbReference type="ChEBI" id="CHEBI:36208"/>
        <dbReference type="ChEBI" id="CHEBI:145989"/>
        <dbReference type="ChEBI" id="CHEBI:456216"/>
        <dbReference type="EC" id="2.7.1.71"/>
    </reaction>
</comment>
<keyword evidence="1" id="KW-0067">ATP-binding</keyword>
<sequence length="176" mass="19389">MAVSEEKNIYLVGPRACGKTTVGRMLAQSLGRPFVDLDDEFVETTGRTIADVVESEGWDSFRELETTVLAAVAATPGHVVATGGGATLKARNREILAEGVVVYLQADPEKVVERLMAELKPAQRPALTDLNLEDEVRKTVREREPYYLACAHLVAPDRPLEELAERLARELADWSE</sequence>
<comment type="function">
    <text evidence="1">Catalyzes the specific phosphorylation of the 3-hydroxyl group of shikimic acid using ATP as a cosubstrate.</text>
</comment>
<comment type="subcellular location">
    <subcellularLocation>
        <location evidence="1">Cytoplasm</location>
    </subcellularLocation>
</comment>
<dbReference type="GO" id="GO:0005829">
    <property type="term" value="C:cytosol"/>
    <property type="evidence" value="ECO:0007669"/>
    <property type="project" value="TreeGrafter"/>
</dbReference>
<keyword evidence="1 2" id="KW-0808">Transferase</keyword>
<comment type="cofactor">
    <cofactor evidence="1">
        <name>Mg(2+)</name>
        <dbReference type="ChEBI" id="CHEBI:18420"/>
    </cofactor>
    <text evidence="1">Binds 1 Mg(2+) ion per subunit.</text>
</comment>
<reference evidence="2 3" key="2">
    <citation type="submission" date="2020-05" db="EMBL/GenBank/DDBJ databases">
        <title>Draft genome sequence of Desulfovibrio sp. strainFSS-1.</title>
        <authorList>
            <person name="Shimoshige H."/>
            <person name="Kobayashi H."/>
            <person name="Maekawa T."/>
        </authorList>
    </citation>
    <scope>NUCLEOTIDE SEQUENCE [LARGE SCALE GENOMIC DNA]</scope>
    <source>
        <strain evidence="2 3">SIID29052-01</strain>
    </source>
</reference>
<dbReference type="EMBL" id="BLTE01000020">
    <property type="protein sequence ID" value="GFK95671.1"/>
    <property type="molecule type" value="Genomic_DNA"/>
</dbReference>
<dbReference type="GO" id="GO:0009423">
    <property type="term" value="P:chorismate biosynthetic process"/>
    <property type="evidence" value="ECO:0007669"/>
    <property type="project" value="UniProtKB-UniRule"/>
</dbReference>